<comment type="caution">
    <text evidence="3">The sequence shown here is derived from an EMBL/GenBank/DDBJ whole genome shotgun (WGS) entry which is preliminary data.</text>
</comment>
<feature type="chain" id="PRO_5047375436" description="Secretion system C-terminal sorting domain-containing protein" evidence="1">
    <location>
        <begin position="22"/>
        <end position="1412"/>
    </location>
</feature>
<dbReference type="NCBIfam" id="TIGR04183">
    <property type="entry name" value="Por_Secre_tail"/>
    <property type="match status" value="1"/>
</dbReference>
<reference evidence="3 4" key="1">
    <citation type="submission" date="2023-07" db="EMBL/GenBank/DDBJ databases">
        <title>Sorghum-associated microbial communities from plants grown in Nebraska, USA.</title>
        <authorList>
            <person name="Schachtman D."/>
        </authorList>
    </citation>
    <scope>NUCLEOTIDE SEQUENCE [LARGE SCALE GENOMIC DNA]</scope>
    <source>
        <strain evidence="3 4">BE57</strain>
    </source>
</reference>
<proteinExistence type="predicted"/>
<dbReference type="Pfam" id="PF18962">
    <property type="entry name" value="Por_Secre_tail"/>
    <property type="match status" value="1"/>
</dbReference>
<evidence type="ECO:0000313" key="4">
    <source>
        <dbReference type="Proteomes" id="UP001264980"/>
    </source>
</evidence>
<evidence type="ECO:0000256" key="1">
    <source>
        <dbReference type="SAM" id="SignalP"/>
    </source>
</evidence>
<keyword evidence="4" id="KW-1185">Reference proteome</keyword>
<organism evidence="3 4">
    <name type="scientific">Dyadobacter fermentans</name>
    <dbReference type="NCBI Taxonomy" id="94254"/>
    <lineage>
        <taxon>Bacteria</taxon>
        <taxon>Pseudomonadati</taxon>
        <taxon>Bacteroidota</taxon>
        <taxon>Cytophagia</taxon>
        <taxon>Cytophagales</taxon>
        <taxon>Spirosomataceae</taxon>
        <taxon>Dyadobacter</taxon>
    </lineage>
</organism>
<dbReference type="RefSeq" id="WP_309987733.1">
    <property type="nucleotide sequence ID" value="NZ_JAVDTI010000004.1"/>
</dbReference>
<protein>
    <recommendedName>
        <fullName evidence="2">Secretion system C-terminal sorting domain-containing protein</fullName>
    </recommendedName>
</protein>
<gene>
    <name evidence="3" type="ORF">J2W84_004428</name>
</gene>
<dbReference type="Proteomes" id="UP001264980">
    <property type="component" value="Unassembled WGS sequence"/>
</dbReference>
<evidence type="ECO:0000259" key="2">
    <source>
        <dbReference type="Pfam" id="PF18962"/>
    </source>
</evidence>
<feature type="signal peptide" evidence="1">
    <location>
        <begin position="1"/>
        <end position="21"/>
    </location>
</feature>
<feature type="domain" description="Secretion system C-terminal sorting" evidence="2">
    <location>
        <begin position="1343"/>
        <end position="1406"/>
    </location>
</feature>
<evidence type="ECO:0000313" key="3">
    <source>
        <dbReference type="EMBL" id="MDR6807377.1"/>
    </source>
</evidence>
<sequence length="1412" mass="152234">MFKFYACVLAMWLCFVSAAFAQTPTISLNYNDFGSACLYSTFRLGINTSGTFNADNKYSVQIRKAETSTVLKEVPATLNNGKLEFVLNDSLAYGNATIQLRAVASSPKTQSDWSYSINVLTKGRLTLNPGNTRDTINTFDTVPINFSGIGLGEIRVTLNDSSRFSFYGNQVGFSATQSLIIPGTVSVYTIAHAENNCGAMQVSGRYQPVINTTAIKAVSVSPTQICENSDVKVTFSTLGTAFTAQTRYRLRFRETYPAGAPRVVEVPATLQGDLLVGKFPDRLKLSNSVQFSVQVITDNPSTVSSVAPTSLSIYPKTGATFSTASQTVDINSTMSLYVKTYGVPPFSVELTDGSKATSSYGDVSFQLSPTGDKNYSIKTVTSGCGTVNVSDPEVVQIKVRPGIRFADGTQTICAAPTMRVKFVSSAALTDATKFKIGVSSGSNPHYYVDAKRSGDYLEFSLPPTHGTFYYAQYQIVTTNPNLQSQFSSNLVIQSMPAIRYSTYSGSTTFNVPTRMTIGYILDGGGPYTVEESDGTIRTSEWGSFDAKQLFVKQTTEYKVKSVSNGCFKNSTPPTLTLKYQPTTEPTIYLEPLKNAICNNDSLEIIFGTLGQFGSGNKFSIQSNQPCCDFKALTVVEQGGKYKVKVAVSEYYSSEIDFRIASSNPVLFSNSERIRLNTPLTEFSLSPQTRPEEPQRYVISQSGAQLYLSANSPIQSMSYTENGVEKNAVFAQYSNTVYITPKPGEVTTYVVKSATNACGTFPVDKTTYIRAMPGFIQFSSLQSQVYCTGSPLAVSFDITSGVETPDAIYSLEIAPANTVDFKTLVTGQKGKQFSTTVPRELSTGYYSLRIVSSDGSMSDPLGIQISTPATTTLTAENSQGTPVKVDAGQSVALRVRAEGAAPIIAIYSNNTRQELSSGEQSWYVYPTKSQQYSILSVSNVCGYGTATGKVDVAVNPKLTANTASWSVCEGGSIVVNYELMGDVDLADGYIRFSIMDQSNNNTIRLDSTRTLKGNITLRLPNTLPGSYYTIVCSVPKYNLTSNLSVSVTTKPNVTLLGSTTINSGESTQLVIRSNKYNADVPNFTLSDGTKGNIYTGVGALNYIKVSPGKTTTYTIASITNACGNGIATGSATVEVNPPSERSVTVTALTSKSGFSMCTGDTIAIEYKTAGSFSAGNIFTAQISDSTGRNFRNITTIAGSKIQAILPVDLTPNAQYRIRLAASDPNTGSGAYATPVVAMQKAKARFASESVIFDGINNPKITVLLEGGGPWYYRFGTDANVMNRQSSRPTDVIELFQASPSQYYRLFSVSNGCGNGIIESPSTVKVEIVTGTEPSAPGFEVVVAPNPVQDILTVKSKNGDDKTIQLISQSGAIVRTLKTRQHEERLDIRNLPSGIYLLHIDAKGRKATFRVIKQ</sequence>
<dbReference type="InterPro" id="IPR026444">
    <property type="entry name" value="Secre_tail"/>
</dbReference>
<name>A0ABU1R2B7_9BACT</name>
<dbReference type="EMBL" id="JAVDTI010000004">
    <property type="protein sequence ID" value="MDR6807377.1"/>
    <property type="molecule type" value="Genomic_DNA"/>
</dbReference>
<accession>A0ABU1R2B7</accession>
<keyword evidence="1" id="KW-0732">Signal</keyword>